<evidence type="ECO:0000256" key="9">
    <source>
        <dbReference type="ARBA" id="ARBA00023125"/>
    </source>
</evidence>
<keyword evidence="7" id="KW-0862">Zinc</keyword>
<dbReference type="EMBL" id="LR908446">
    <property type="protein sequence ID" value="CAD7254310.1"/>
    <property type="molecule type" value="Genomic_DNA"/>
</dbReference>
<dbReference type="GO" id="GO:0005634">
    <property type="term" value="C:nucleus"/>
    <property type="evidence" value="ECO:0007669"/>
    <property type="project" value="TreeGrafter"/>
</dbReference>
<feature type="region of interest" description="Disordered" evidence="13">
    <location>
        <begin position="298"/>
        <end position="399"/>
    </location>
</feature>
<comment type="similarity">
    <text evidence="1">Belongs to the teashirt C2H2-type zinc-finger protein family.</text>
</comment>
<dbReference type="SMART" id="SM00355">
    <property type="entry name" value="ZnF_C2H2"/>
    <property type="match status" value="3"/>
</dbReference>
<feature type="compositionally biased region" description="Low complexity" evidence="13">
    <location>
        <begin position="355"/>
        <end position="364"/>
    </location>
</feature>
<dbReference type="PANTHER" id="PTHR12487:SF7">
    <property type="entry name" value="PROTEIN TEASHIRT-RELATED"/>
    <property type="match status" value="1"/>
</dbReference>
<dbReference type="Pfam" id="PF13912">
    <property type="entry name" value="zf-C2H2_6"/>
    <property type="match status" value="1"/>
</dbReference>
<evidence type="ECO:0000256" key="3">
    <source>
        <dbReference type="ARBA" id="ARBA00022491"/>
    </source>
</evidence>
<keyword evidence="8" id="KW-0805">Transcription regulation</keyword>
<keyword evidence="3" id="KW-0678">Repressor</keyword>
<evidence type="ECO:0000256" key="2">
    <source>
        <dbReference type="ARBA" id="ARBA00022473"/>
    </source>
</evidence>
<feature type="region of interest" description="Disordered" evidence="13">
    <location>
        <begin position="204"/>
        <end position="252"/>
    </location>
</feature>
<evidence type="ECO:0000256" key="12">
    <source>
        <dbReference type="PROSITE-ProRule" id="PRU00042"/>
    </source>
</evidence>
<feature type="compositionally biased region" description="Basic and acidic residues" evidence="13">
    <location>
        <begin position="365"/>
        <end position="374"/>
    </location>
</feature>
<evidence type="ECO:0000256" key="13">
    <source>
        <dbReference type="SAM" id="MobiDB-lite"/>
    </source>
</evidence>
<keyword evidence="11" id="KW-0539">Nucleus</keyword>
<dbReference type="Pfam" id="PF12756">
    <property type="entry name" value="zf-C2H2_2"/>
    <property type="match status" value="1"/>
</dbReference>
<evidence type="ECO:0000256" key="8">
    <source>
        <dbReference type="ARBA" id="ARBA00023015"/>
    </source>
</evidence>
<feature type="domain" description="C2H2-type" evidence="14">
    <location>
        <begin position="26"/>
        <end position="50"/>
    </location>
</feature>
<evidence type="ECO:0000256" key="11">
    <source>
        <dbReference type="ARBA" id="ARBA00023242"/>
    </source>
</evidence>
<dbReference type="Gene3D" id="3.30.160.60">
    <property type="entry name" value="Classic Zinc Finger"/>
    <property type="match status" value="1"/>
</dbReference>
<evidence type="ECO:0000256" key="6">
    <source>
        <dbReference type="ARBA" id="ARBA00022771"/>
    </source>
</evidence>
<feature type="domain" description="C2H2-type" evidence="14">
    <location>
        <begin position="80"/>
        <end position="109"/>
    </location>
</feature>
<keyword evidence="2" id="KW-0217">Developmental protein</keyword>
<dbReference type="AlphaFoldDB" id="A0A7R9AIE0"/>
<dbReference type="InterPro" id="IPR027008">
    <property type="entry name" value="Teashirt_fam"/>
</dbReference>
<keyword evidence="4" id="KW-0479">Metal-binding</keyword>
<protein>
    <recommendedName>
        <fullName evidence="14">C2H2-type domain-containing protein</fullName>
    </recommendedName>
</protein>
<keyword evidence="5" id="KW-0677">Repeat</keyword>
<evidence type="ECO:0000313" key="16">
    <source>
        <dbReference type="Proteomes" id="UP000677054"/>
    </source>
</evidence>
<feature type="compositionally biased region" description="Basic and acidic residues" evidence="13">
    <location>
        <begin position="217"/>
        <end position="244"/>
    </location>
</feature>
<dbReference type="GO" id="GO:0003677">
    <property type="term" value="F:DNA binding"/>
    <property type="evidence" value="ECO:0007669"/>
    <property type="project" value="UniProtKB-KW"/>
</dbReference>
<gene>
    <name evidence="15" type="ORF">DSTB1V02_LOCUS14056</name>
</gene>
<dbReference type="PANTHER" id="PTHR12487">
    <property type="entry name" value="TEASHIRT-RELATED"/>
    <property type="match status" value="1"/>
</dbReference>
<feature type="region of interest" description="Disordered" evidence="13">
    <location>
        <begin position="111"/>
        <end position="164"/>
    </location>
</feature>
<sequence length="531" mass="57488">MPLPRKLVRGQDVWLGKGAEQTRQILKCMWCGQSFKSLADMTTHMQQTQHYTNIISQEQIISWKSPEEKSSNQSHVNAVLTCKVCNQGFSSLKELSNHMVKNAHYKEHIMRSISESGSKRRQAREKRKKSLPVRKLLELERAQSDFRGGGGHGHSPSPLITQPGNKITCEKCGLKVEAIDFMGHIRTCEGEQKRLLKSALLSSNSDEVRGGSNGTPKSDKDLEKEEAMGSPEKESSCETEATKEKHSRNPSVLNAIEKLIEKSFDANTKKSSSGTPLGANILRRLGIDENVDYSKPLIDSSGVLSESSSRERTPSESSSTSEKPKRCEDSGGAKDSSPLPEPEDMATSGDDAKDISISASSPASHRSDNDHARGNECSSDGRSSASPMPSGTATHSESAHPLAALQKLCDKTETHMSKPAASGGNAVANSGAAGLPGAILAFSWACNEAVVNNDSIMKCAFCDTPFISKGAYRHHLSKMHFVKDGSIPDALSIKAQQSTKGSKSPTGLDESPHAKFLKYSEMAKQLSSKYV</sequence>
<dbReference type="PROSITE" id="PS50157">
    <property type="entry name" value="ZINC_FINGER_C2H2_2"/>
    <property type="match status" value="2"/>
</dbReference>
<evidence type="ECO:0000256" key="10">
    <source>
        <dbReference type="ARBA" id="ARBA00023163"/>
    </source>
</evidence>
<evidence type="ECO:0000256" key="1">
    <source>
        <dbReference type="ARBA" id="ARBA00007158"/>
    </source>
</evidence>
<keyword evidence="16" id="KW-1185">Reference proteome</keyword>
<evidence type="ECO:0000256" key="4">
    <source>
        <dbReference type="ARBA" id="ARBA00022723"/>
    </source>
</evidence>
<dbReference type="EMBL" id="CAJPEV010008928">
    <property type="protein sequence ID" value="CAG0905475.1"/>
    <property type="molecule type" value="Genomic_DNA"/>
</dbReference>
<keyword evidence="6 12" id="KW-0863">Zinc-finger</keyword>
<dbReference type="Proteomes" id="UP000677054">
    <property type="component" value="Unassembled WGS sequence"/>
</dbReference>
<evidence type="ECO:0000259" key="14">
    <source>
        <dbReference type="PROSITE" id="PS50157"/>
    </source>
</evidence>
<dbReference type="InterPro" id="IPR041661">
    <property type="entry name" value="ZN622/Rei1/Reh1_Znf-C2H2"/>
</dbReference>
<keyword evidence="9" id="KW-0238">DNA-binding</keyword>
<keyword evidence="10" id="KW-0804">Transcription</keyword>
<dbReference type="InterPro" id="IPR013087">
    <property type="entry name" value="Znf_C2H2_type"/>
</dbReference>
<evidence type="ECO:0000313" key="15">
    <source>
        <dbReference type="EMBL" id="CAD7254310.1"/>
    </source>
</evidence>
<dbReference type="PROSITE" id="PS00028">
    <property type="entry name" value="ZINC_FINGER_C2H2_1"/>
    <property type="match status" value="3"/>
</dbReference>
<accession>A0A7R9AIE0</accession>
<organism evidence="15">
    <name type="scientific">Darwinula stevensoni</name>
    <dbReference type="NCBI Taxonomy" id="69355"/>
    <lineage>
        <taxon>Eukaryota</taxon>
        <taxon>Metazoa</taxon>
        <taxon>Ecdysozoa</taxon>
        <taxon>Arthropoda</taxon>
        <taxon>Crustacea</taxon>
        <taxon>Oligostraca</taxon>
        <taxon>Ostracoda</taxon>
        <taxon>Podocopa</taxon>
        <taxon>Podocopida</taxon>
        <taxon>Darwinulocopina</taxon>
        <taxon>Darwinuloidea</taxon>
        <taxon>Darwinulidae</taxon>
        <taxon>Darwinula</taxon>
    </lineage>
</organism>
<reference evidence="15" key="1">
    <citation type="submission" date="2020-11" db="EMBL/GenBank/DDBJ databases">
        <authorList>
            <person name="Tran Van P."/>
        </authorList>
    </citation>
    <scope>NUCLEOTIDE SEQUENCE</scope>
</reference>
<evidence type="ECO:0000256" key="7">
    <source>
        <dbReference type="ARBA" id="ARBA00022833"/>
    </source>
</evidence>
<dbReference type="GO" id="GO:0008270">
    <property type="term" value="F:zinc ion binding"/>
    <property type="evidence" value="ECO:0007669"/>
    <property type="project" value="UniProtKB-KW"/>
</dbReference>
<name>A0A7R9AIE0_9CRUS</name>
<evidence type="ECO:0000256" key="5">
    <source>
        <dbReference type="ARBA" id="ARBA00022737"/>
    </source>
</evidence>
<feature type="compositionally biased region" description="Polar residues" evidence="13">
    <location>
        <begin position="376"/>
        <end position="396"/>
    </location>
</feature>
<feature type="compositionally biased region" description="Basic and acidic residues" evidence="13">
    <location>
        <begin position="135"/>
        <end position="144"/>
    </location>
</feature>
<feature type="compositionally biased region" description="Basic residues" evidence="13">
    <location>
        <begin position="119"/>
        <end position="132"/>
    </location>
</feature>
<feature type="compositionally biased region" description="Basic and acidic residues" evidence="13">
    <location>
        <begin position="322"/>
        <end position="332"/>
    </location>
</feature>
<dbReference type="GO" id="GO:0000981">
    <property type="term" value="F:DNA-binding transcription factor activity, RNA polymerase II-specific"/>
    <property type="evidence" value="ECO:0007669"/>
    <property type="project" value="TreeGrafter"/>
</dbReference>
<proteinExistence type="inferred from homology"/>
<dbReference type="OrthoDB" id="5815793at2759"/>